<name>A0A3L8R770_STRRN</name>
<sequence length="462" mass="48835">MDERGPSPEDVRDASSGAGHTGPDDGKPTTEADAGVEELGRLRAERDRLLAERERLRHELGGPPPHPPRIPPEPQPRIPAKPLPRTPAKPLPPSRRRLLIGAGAAVAVAAVAVPTGIALFGGDSDGGKDTAHGKPGKDTRSPSPAPPRTPPPIAIPARPRLRPLATLEGHKGEIGTLRFSPDGKTLASSEAQDGVLRLWDVATHEQRAKALLSSLVIFKGVAFSPDGRTVATGHESRAQFWDAATLRPHGKEIAQHDDPLLSFETIAFSPDGGLFATSGFIDQEIRLYDVATHRQKGAPLESAGAHVLVFSPNGKTLAGADESGMDGVRLWDVATRKQRPQPSNDSFGGAGHMVFSPDSGTLAVANDSTEVHFFDAISGKERGKPLAGHSGSVTGLAYSTDGQTVLTTDYTGLHLWDAAGHKHRAAISNPGSSIAQLAFSPDGRTLATVGFQDKTIHLWRLE</sequence>
<dbReference type="PROSITE" id="PS50082">
    <property type="entry name" value="WD_REPEATS_2"/>
    <property type="match status" value="2"/>
</dbReference>
<dbReference type="PANTHER" id="PTHR19848">
    <property type="entry name" value="WD40 REPEAT PROTEIN"/>
    <property type="match status" value="1"/>
</dbReference>
<dbReference type="InterPro" id="IPR001680">
    <property type="entry name" value="WD40_rpt"/>
</dbReference>
<dbReference type="Gene3D" id="2.130.10.10">
    <property type="entry name" value="YVTN repeat-like/Quinoprotein amine dehydrogenase"/>
    <property type="match status" value="3"/>
</dbReference>
<evidence type="ECO:0000256" key="2">
    <source>
        <dbReference type="ARBA" id="ARBA00022737"/>
    </source>
</evidence>
<evidence type="ECO:0000256" key="1">
    <source>
        <dbReference type="ARBA" id="ARBA00022574"/>
    </source>
</evidence>
<feature type="region of interest" description="Disordered" evidence="4">
    <location>
        <begin position="1"/>
        <end position="95"/>
    </location>
</feature>
<keyword evidence="2" id="KW-0677">Repeat</keyword>
<feature type="transmembrane region" description="Helical" evidence="5">
    <location>
        <begin position="98"/>
        <end position="120"/>
    </location>
</feature>
<proteinExistence type="predicted"/>
<feature type="compositionally biased region" description="Basic and acidic residues" evidence="4">
    <location>
        <begin position="125"/>
        <end position="140"/>
    </location>
</feature>
<evidence type="ECO:0000313" key="6">
    <source>
        <dbReference type="EMBL" id="RLV75625.1"/>
    </source>
</evidence>
<dbReference type="EMBL" id="QYCY01000002">
    <property type="protein sequence ID" value="RLV75625.1"/>
    <property type="molecule type" value="Genomic_DNA"/>
</dbReference>
<feature type="region of interest" description="Disordered" evidence="4">
    <location>
        <begin position="120"/>
        <end position="157"/>
    </location>
</feature>
<gene>
    <name evidence="6" type="ORF">D3C57_140405</name>
</gene>
<evidence type="ECO:0000313" key="7">
    <source>
        <dbReference type="Proteomes" id="UP000281594"/>
    </source>
</evidence>
<keyword evidence="5" id="KW-0472">Membrane</keyword>
<keyword evidence="5" id="KW-1133">Transmembrane helix</keyword>
<dbReference type="PROSITE" id="PS50294">
    <property type="entry name" value="WD_REPEATS_REGION"/>
    <property type="match status" value="2"/>
</dbReference>
<dbReference type="Proteomes" id="UP000281594">
    <property type="component" value="Unassembled WGS sequence"/>
</dbReference>
<feature type="repeat" description="WD" evidence="3">
    <location>
        <begin position="167"/>
        <end position="209"/>
    </location>
</feature>
<dbReference type="Pfam" id="PF00400">
    <property type="entry name" value="WD40"/>
    <property type="match status" value="5"/>
</dbReference>
<dbReference type="AlphaFoldDB" id="A0A3L8R770"/>
<keyword evidence="1 3" id="KW-0853">WD repeat</keyword>
<comment type="caution">
    <text evidence="6">The sequence shown here is derived from an EMBL/GenBank/DDBJ whole genome shotgun (WGS) entry which is preliminary data.</text>
</comment>
<accession>A0A3L8R770</accession>
<dbReference type="CDD" id="cd00200">
    <property type="entry name" value="WD40"/>
    <property type="match status" value="1"/>
</dbReference>
<dbReference type="InterPro" id="IPR015943">
    <property type="entry name" value="WD40/YVTN_repeat-like_dom_sf"/>
</dbReference>
<dbReference type="SMART" id="SM00320">
    <property type="entry name" value="WD40"/>
    <property type="match status" value="7"/>
</dbReference>
<protein>
    <submittedName>
        <fullName evidence="6">Uncharacterized protein</fullName>
    </submittedName>
</protein>
<dbReference type="PANTHER" id="PTHR19848:SF8">
    <property type="entry name" value="F-BOX AND WD REPEAT DOMAIN CONTAINING 7"/>
    <property type="match status" value="1"/>
</dbReference>
<keyword evidence="5" id="KW-0812">Transmembrane</keyword>
<organism evidence="6 7">
    <name type="scientific">Streptomyces rapamycinicus (strain ATCC 29253 / DSM 41530 / NRRL 5491 / AYB-994)</name>
    <name type="common">Streptomyces hygroscopicus (strain ATCC 29253)</name>
    <dbReference type="NCBI Taxonomy" id="1343740"/>
    <lineage>
        <taxon>Bacteria</taxon>
        <taxon>Bacillati</taxon>
        <taxon>Actinomycetota</taxon>
        <taxon>Actinomycetes</taxon>
        <taxon>Kitasatosporales</taxon>
        <taxon>Streptomycetaceae</taxon>
        <taxon>Streptomyces</taxon>
        <taxon>Streptomyces violaceusniger group</taxon>
    </lineage>
</organism>
<feature type="compositionally biased region" description="Pro residues" evidence="4">
    <location>
        <begin position="62"/>
        <end position="93"/>
    </location>
</feature>
<evidence type="ECO:0000256" key="4">
    <source>
        <dbReference type="SAM" id="MobiDB-lite"/>
    </source>
</evidence>
<dbReference type="SUPFAM" id="SSF82171">
    <property type="entry name" value="DPP6 N-terminal domain-like"/>
    <property type="match status" value="1"/>
</dbReference>
<evidence type="ECO:0000256" key="5">
    <source>
        <dbReference type="SAM" id="Phobius"/>
    </source>
</evidence>
<feature type="compositionally biased region" description="Basic and acidic residues" evidence="4">
    <location>
        <begin position="38"/>
        <end position="60"/>
    </location>
</feature>
<reference evidence="6 7" key="1">
    <citation type="journal article" date="2018" name="J. Biol. Chem.">
        <title>Discovery of the actinoplanic acid pathway in Streptomyces rapamycinicus reveals a genetically conserved synergism with rapamycin.</title>
        <authorList>
            <person name="Mrak P."/>
            <person name="Krastel P."/>
            <person name="Pivk Lukancic P."/>
            <person name="Tao J."/>
            <person name="Pistorius D."/>
            <person name="Moore C.M."/>
        </authorList>
    </citation>
    <scope>NUCLEOTIDE SEQUENCE [LARGE SCALE GENOMIC DNA]</scope>
    <source>
        <strain evidence="6 7">NRRL 5491</strain>
    </source>
</reference>
<feature type="repeat" description="WD" evidence="3">
    <location>
        <begin position="427"/>
        <end position="462"/>
    </location>
</feature>
<evidence type="ECO:0000256" key="3">
    <source>
        <dbReference type="PROSITE-ProRule" id="PRU00221"/>
    </source>
</evidence>
<dbReference type="RefSeq" id="WP_121825867.1">
    <property type="nucleotide sequence ID" value="NC_022785.1"/>
</dbReference>
<feature type="compositionally biased region" description="Pro residues" evidence="4">
    <location>
        <begin position="143"/>
        <end position="154"/>
    </location>
</feature>
<feature type="compositionally biased region" description="Basic and acidic residues" evidence="4">
    <location>
        <begin position="1"/>
        <end position="13"/>
    </location>
</feature>